<keyword evidence="9" id="KW-1185">Reference proteome</keyword>
<feature type="region of interest" description="Disordered" evidence="6">
    <location>
        <begin position="63"/>
        <end position="88"/>
    </location>
</feature>
<dbReference type="STRING" id="703135.A0A2A9NV47"/>
<dbReference type="PANTHER" id="PTHR47338:SF29">
    <property type="entry name" value="ZN(2)-C6 FUNGAL-TYPE DOMAIN-CONTAINING PROTEIN"/>
    <property type="match status" value="1"/>
</dbReference>
<evidence type="ECO:0000256" key="6">
    <source>
        <dbReference type="SAM" id="MobiDB-lite"/>
    </source>
</evidence>
<protein>
    <recommendedName>
        <fullName evidence="7">Zn(2)-C6 fungal-type domain-containing protein</fullName>
    </recommendedName>
</protein>
<reference evidence="8 9" key="1">
    <citation type="submission" date="2014-02" db="EMBL/GenBank/DDBJ databases">
        <title>Transposable element dynamics among asymbiotic and ectomycorrhizal Amanita fungi.</title>
        <authorList>
            <consortium name="DOE Joint Genome Institute"/>
            <person name="Hess J."/>
            <person name="Skrede I."/>
            <person name="Wolfe B."/>
            <person name="LaButti K."/>
            <person name="Ohm R.A."/>
            <person name="Grigoriev I.V."/>
            <person name="Pringle A."/>
        </authorList>
    </citation>
    <scope>NUCLEOTIDE SEQUENCE [LARGE SCALE GENOMIC DNA]</scope>
    <source>
        <strain evidence="8 9">SKay4041</strain>
    </source>
</reference>
<dbReference type="Pfam" id="PF00172">
    <property type="entry name" value="Zn_clus"/>
    <property type="match status" value="1"/>
</dbReference>
<dbReference type="EMBL" id="KZ301974">
    <property type="protein sequence ID" value="PFH53244.1"/>
    <property type="molecule type" value="Genomic_DNA"/>
</dbReference>
<evidence type="ECO:0000256" key="1">
    <source>
        <dbReference type="ARBA" id="ARBA00004123"/>
    </source>
</evidence>
<evidence type="ECO:0000256" key="4">
    <source>
        <dbReference type="ARBA" id="ARBA00023163"/>
    </source>
</evidence>
<keyword evidence="4" id="KW-0804">Transcription</keyword>
<evidence type="ECO:0000313" key="8">
    <source>
        <dbReference type="EMBL" id="PFH53244.1"/>
    </source>
</evidence>
<dbReference type="PANTHER" id="PTHR47338">
    <property type="entry name" value="ZN(II)2CYS6 TRANSCRIPTION FACTOR (EUROFUNG)-RELATED"/>
    <property type="match status" value="1"/>
</dbReference>
<gene>
    <name evidence="8" type="ORF">AMATHDRAFT_45528</name>
</gene>
<dbReference type="InterPro" id="IPR050815">
    <property type="entry name" value="TF_fung"/>
</dbReference>
<dbReference type="GO" id="GO:0008270">
    <property type="term" value="F:zinc ion binding"/>
    <property type="evidence" value="ECO:0007669"/>
    <property type="project" value="InterPro"/>
</dbReference>
<keyword evidence="2" id="KW-0479">Metal-binding</keyword>
<evidence type="ECO:0000256" key="5">
    <source>
        <dbReference type="ARBA" id="ARBA00023242"/>
    </source>
</evidence>
<dbReference type="InterPro" id="IPR001138">
    <property type="entry name" value="Zn2Cys6_DnaBD"/>
</dbReference>
<name>A0A2A9NV47_9AGAR</name>
<accession>A0A2A9NV47</accession>
<dbReference type="CDD" id="cd00067">
    <property type="entry name" value="GAL4"/>
    <property type="match status" value="1"/>
</dbReference>
<keyword evidence="3" id="KW-0805">Transcription regulation</keyword>
<dbReference type="Gene3D" id="4.10.240.10">
    <property type="entry name" value="Zn(2)-C6 fungal-type DNA-binding domain"/>
    <property type="match status" value="1"/>
</dbReference>
<dbReference type="AlphaFoldDB" id="A0A2A9NV47"/>
<keyword evidence="5" id="KW-0539">Nucleus</keyword>
<proteinExistence type="predicted"/>
<dbReference type="Proteomes" id="UP000242287">
    <property type="component" value="Unassembled WGS sequence"/>
</dbReference>
<evidence type="ECO:0000259" key="7">
    <source>
        <dbReference type="Pfam" id="PF00172"/>
    </source>
</evidence>
<feature type="domain" description="Zn(2)-C6 fungal-type" evidence="7">
    <location>
        <begin position="11"/>
        <end position="43"/>
    </location>
</feature>
<dbReference type="InterPro" id="IPR036864">
    <property type="entry name" value="Zn2-C6_fun-type_DNA-bd_sf"/>
</dbReference>
<evidence type="ECO:0000256" key="2">
    <source>
        <dbReference type="ARBA" id="ARBA00022723"/>
    </source>
</evidence>
<dbReference type="CDD" id="cd12148">
    <property type="entry name" value="fungal_TF_MHR"/>
    <property type="match status" value="1"/>
</dbReference>
<dbReference type="GO" id="GO:0000981">
    <property type="term" value="F:DNA-binding transcription factor activity, RNA polymerase II-specific"/>
    <property type="evidence" value="ECO:0007669"/>
    <property type="project" value="InterPro"/>
</dbReference>
<dbReference type="GO" id="GO:0005634">
    <property type="term" value="C:nucleus"/>
    <property type="evidence" value="ECO:0007669"/>
    <property type="project" value="UniProtKB-SubCell"/>
</dbReference>
<organism evidence="8 9">
    <name type="scientific">Amanita thiersii Skay4041</name>
    <dbReference type="NCBI Taxonomy" id="703135"/>
    <lineage>
        <taxon>Eukaryota</taxon>
        <taxon>Fungi</taxon>
        <taxon>Dikarya</taxon>
        <taxon>Basidiomycota</taxon>
        <taxon>Agaricomycotina</taxon>
        <taxon>Agaricomycetes</taxon>
        <taxon>Agaricomycetidae</taxon>
        <taxon>Agaricales</taxon>
        <taxon>Pluteineae</taxon>
        <taxon>Amanitaceae</taxon>
        <taxon>Amanita</taxon>
    </lineage>
</organism>
<dbReference type="OrthoDB" id="2309723at2759"/>
<evidence type="ECO:0000256" key="3">
    <source>
        <dbReference type="ARBA" id="ARBA00023015"/>
    </source>
</evidence>
<comment type="subcellular location">
    <subcellularLocation>
        <location evidence="1">Nucleus</location>
    </subcellularLocation>
</comment>
<sequence>MNCRCLHTKNRFLKIKCDGVKPMCGPCRRHPKEDECEYSDGPTRSRTQILEETVSRLAARVHELEHPNDTTPSVTLHDPYTSGRVHDRDPYNKSPSLLFLSEPIQAAASFSPSSTSSSLPSAVDYSGSNASLSLPVRNFSSSPFVASEEPSPTVVSNLYVNGVMEKKSTLLTLASCLVSRLDRFLPHASIFGFFLNPIRPTHGLLHAICLWGTHLSRTEGSQPSERIYLQRALQSSATDLLGNHPYKILHTIQAEVLLSHYFFRIGRFVEAKAHCGSAISLVLSTGWHKIRSVNQLSSAVLGVSADSLVYMPPPRDNDEETERVNGFWSVFMLQKILAIALETSSAVCGAFEAPGMLIDTPWPLDIDEFGQGLLAPEVQGNLTIRTFLSGSFSSDLSYSALSIQASVLLHRATHLSCQWSTTMQQRDYQTLSNSFQSTQQLIERFRASLPPLASVPRGHLRTLLLAYSLTDAAIIKLHGTFAYPSGWADTPSRLLCLEAAKCLGMSSTLLSADIGLVSPVMATLWALACNVFVDEITRIRTLKSSNTWSPNNNELSEEETRNLLYLTMKALRVFSEDSAFSSESQYLAKRAYADQVTVDAQNINYGKLKKLLLPLRKTEVALLFEFCSSRYPPIASYPSPPHPSRLQKVLYNTMPNDFGSDRRVAIKKSHLGNGDCDLAP</sequence>
<evidence type="ECO:0000313" key="9">
    <source>
        <dbReference type="Proteomes" id="UP000242287"/>
    </source>
</evidence>